<reference evidence="3 4" key="1">
    <citation type="submission" date="2019-09" db="EMBL/GenBank/DDBJ databases">
        <title>Bird 10,000 Genomes (B10K) Project - Family phase.</title>
        <authorList>
            <person name="Zhang G."/>
        </authorList>
    </citation>
    <scope>NUCLEOTIDE SEQUENCE [LARGE SCALE GENOMIC DNA]</scope>
    <source>
        <strain evidence="3">B10K-DU-029-46</strain>
    </source>
</reference>
<dbReference type="InterPro" id="IPR035897">
    <property type="entry name" value="Toll_tir_struct_dom_sf"/>
</dbReference>
<dbReference type="SUPFAM" id="SSF52200">
    <property type="entry name" value="Toll/Interleukin receptor TIR domain"/>
    <property type="match status" value="1"/>
</dbReference>
<evidence type="ECO:0000259" key="2">
    <source>
        <dbReference type="PROSITE" id="PS50104"/>
    </source>
</evidence>
<gene>
    <name evidence="3" type="primary">Tirap</name>
    <name evidence="3" type="ORF">TURVEL_R13961</name>
</gene>
<comment type="caution">
    <text evidence="3">The sequence shown here is derived from an EMBL/GenBank/DDBJ whole genome shotgun (WGS) entry which is preliminary data.</text>
</comment>
<feature type="non-terminal residue" evidence="3">
    <location>
        <position position="1"/>
    </location>
</feature>
<dbReference type="GO" id="GO:0035663">
    <property type="term" value="F:Toll-like receptor 2 binding"/>
    <property type="evidence" value="ECO:0007669"/>
    <property type="project" value="TreeGrafter"/>
</dbReference>
<dbReference type="PANTHER" id="PTHR22662:SF0">
    <property type="entry name" value="TOLL_INTERLEUKIN-1 RECEPTOR DOMAIN-CONTAINING ADAPTER PROTEIN"/>
    <property type="match status" value="1"/>
</dbReference>
<dbReference type="PROSITE" id="PS50104">
    <property type="entry name" value="TIR"/>
    <property type="match status" value="1"/>
</dbReference>
<dbReference type="Pfam" id="PF13676">
    <property type="entry name" value="TIR_2"/>
    <property type="match status" value="1"/>
</dbReference>
<dbReference type="EMBL" id="VZTY01010170">
    <property type="protein sequence ID" value="NXU50660.1"/>
    <property type="molecule type" value="Genomic_DNA"/>
</dbReference>
<dbReference type="GO" id="GO:0005886">
    <property type="term" value="C:plasma membrane"/>
    <property type="evidence" value="ECO:0007669"/>
    <property type="project" value="TreeGrafter"/>
</dbReference>
<dbReference type="InterPro" id="IPR017279">
    <property type="entry name" value="Tol-interleuk_rcpt_adapt_Tirap"/>
</dbReference>
<dbReference type="GO" id="GO:2000343">
    <property type="term" value="P:positive regulation of chemokine (C-X-C motif) ligand 2 production"/>
    <property type="evidence" value="ECO:0007669"/>
    <property type="project" value="TreeGrafter"/>
</dbReference>
<dbReference type="Gene3D" id="3.40.50.10140">
    <property type="entry name" value="Toll/interleukin-1 receptor homology (TIR) domain"/>
    <property type="match status" value="1"/>
</dbReference>
<dbReference type="OrthoDB" id="9424455at2759"/>
<dbReference type="GO" id="GO:0035662">
    <property type="term" value="F:Toll-like receptor 4 binding"/>
    <property type="evidence" value="ECO:0007669"/>
    <property type="project" value="TreeGrafter"/>
</dbReference>
<feature type="compositionally biased region" description="Low complexity" evidence="1">
    <location>
        <begin position="22"/>
        <end position="40"/>
    </location>
</feature>
<evidence type="ECO:0000313" key="3">
    <source>
        <dbReference type="EMBL" id="NXU50660.1"/>
    </source>
</evidence>
<sequence length="210" mass="23281">PTPLGWFRRLLHKPKSNLNANSFPSSPSSSSSSSSSSPSSSFFSSTGSSPSMVESTLVDISSSVSPRWSKSYDVCVCHSEVDLELAEELVSFLEGDPQRFRCFLQPRDAVAGGAVVTELCEAVRDSHCWVMLITPAFLRDPWCKFQMHQALVEAPVANGRTIPVVKDVERRDYPRELRSIYYIGMAAKERGFQKVRDTLMHCEEGTPGDV</sequence>
<evidence type="ECO:0000313" key="4">
    <source>
        <dbReference type="Proteomes" id="UP000582182"/>
    </source>
</evidence>
<dbReference type="SMART" id="SM00255">
    <property type="entry name" value="TIR"/>
    <property type="match status" value="1"/>
</dbReference>
<dbReference type="GO" id="GO:0032760">
    <property type="term" value="P:positive regulation of tumor necrosis factor production"/>
    <property type="evidence" value="ECO:0007669"/>
    <property type="project" value="TreeGrafter"/>
</dbReference>
<accession>A0A7L3LB97</accession>
<dbReference type="PANTHER" id="PTHR22662">
    <property type="entry name" value="TIRAP"/>
    <property type="match status" value="1"/>
</dbReference>
<dbReference type="AlphaFoldDB" id="A0A7L3LB97"/>
<dbReference type="Proteomes" id="UP000582182">
    <property type="component" value="Unassembled WGS sequence"/>
</dbReference>
<feature type="non-terminal residue" evidence="3">
    <location>
        <position position="210"/>
    </location>
</feature>
<feature type="region of interest" description="Disordered" evidence="1">
    <location>
        <begin position="16"/>
        <end position="40"/>
    </location>
</feature>
<feature type="domain" description="TIR" evidence="2">
    <location>
        <begin position="70"/>
        <end position="199"/>
    </location>
</feature>
<protein>
    <submittedName>
        <fullName evidence="3">TIRAP protein</fullName>
    </submittedName>
</protein>
<dbReference type="GO" id="GO:0043123">
    <property type="term" value="P:positive regulation of canonical NF-kappaB signal transduction"/>
    <property type="evidence" value="ECO:0007669"/>
    <property type="project" value="TreeGrafter"/>
</dbReference>
<proteinExistence type="predicted"/>
<keyword evidence="4" id="KW-1185">Reference proteome</keyword>
<evidence type="ECO:0000256" key="1">
    <source>
        <dbReference type="SAM" id="MobiDB-lite"/>
    </source>
</evidence>
<name>A0A7L3LB97_9CHAR</name>
<organism evidence="3 4">
    <name type="scientific">Turnix velox</name>
    <name type="common">Little buttonquail</name>
    <dbReference type="NCBI Taxonomy" id="2529409"/>
    <lineage>
        <taxon>Eukaryota</taxon>
        <taxon>Metazoa</taxon>
        <taxon>Chordata</taxon>
        <taxon>Craniata</taxon>
        <taxon>Vertebrata</taxon>
        <taxon>Euteleostomi</taxon>
        <taxon>Archelosauria</taxon>
        <taxon>Archosauria</taxon>
        <taxon>Dinosauria</taxon>
        <taxon>Saurischia</taxon>
        <taxon>Theropoda</taxon>
        <taxon>Coelurosauria</taxon>
        <taxon>Aves</taxon>
        <taxon>Neognathae</taxon>
        <taxon>Neoaves</taxon>
        <taxon>Charadriiformes</taxon>
        <taxon>Turnicidae</taxon>
        <taxon>Turnix</taxon>
    </lineage>
</organism>
<dbReference type="GO" id="GO:0005737">
    <property type="term" value="C:cytoplasm"/>
    <property type="evidence" value="ECO:0007669"/>
    <property type="project" value="TreeGrafter"/>
</dbReference>
<dbReference type="GO" id="GO:0034142">
    <property type="term" value="P:toll-like receptor 4 signaling pathway"/>
    <property type="evidence" value="ECO:0007669"/>
    <property type="project" value="TreeGrafter"/>
</dbReference>
<dbReference type="InterPro" id="IPR000157">
    <property type="entry name" value="TIR_dom"/>
</dbReference>